<accession>A0A158IWX5</accession>
<dbReference type="Proteomes" id="UP000054770">
    <property type="component" value="Unassembled WGS sequence"/>
</dbReference>
<evidence type="ECO:0000256" key="1">
    <source>
        <dbReference type="SAM" id="MobiDB-lite"/>
    </source>
</evidence>
<feature type="region of interest" description="Disordered" evidence="1">
    <location>
        <begin position="143"/>
        <end position="171"/>
    </location>
</feature>
<dbReference type="AlphaFoldDB" id="A0A158IWX5"/>
<evidence type="ECO:0000313" key="2">
    <source>
        <dbReference type="EMBL" id="SAL61182.1"/>
    </source>
</evidence>
<keyword evidence="3" id="KW-1185">Reference proteome</keyword>
<protein>
    <submittedName>
        <fullName evidence="2">Uncharacterized protein</fullName>
    </submittedName>
</protein>
<evidence type="ECO:0000313" key="3">
    <source>
        <dbReference type="Proteomes" id="UP000054770"/>
    </source>
</evidence>
<name>A0A158IWX5_9BURK</name>
<gene>
    <name evidence="2" type="ORF">AWB68_03159</name>
</gene>
<comment type="caution">
    <text evidence="2">The sequence shown here is derived from an EMBL/GenBank/DDBJ whole genome shotgun (WGS) entry which is preliminary data.</text>
</comment>
<reference evidence="2" key="1">
    <citation type="submission" date="2016-01" db="EMBL/GenBank/DDBJ databases">
        <authorList>
            <person name="Peeters C."/>
        </authorList>
    </citation>
    <scope>NUCLEOTIDE SEQUENCE [LARGE SCALE GENOMIC DNA]</scope>
    <source>
        <strain evidence="2">LMG 22940</strain>
    </source>
</reference>
<organism evidence="2 3">
    <name type="scientific">Caballeronia choica</name>
    <dbReference type="NCBI Taxonomy" id="326476"/>
    <lineage>
        <taxon>Bacteria</taxon>
        <taxon>Pseudomonadati</taxon>
        <taxon>Pseudomonadota</taxon>
        <taxon>Betaproteobacteria</taxon>
        <taxon>Burkholderiales</taxon>
        <taxon>Burkholderiaceae</taxon>
        <taxon>Caballeronia</taxon>
    </lineage>
</organism>
<sequence>MRFRLLGVGYLAAWSWRGIDHDDLRACAESLWTWPRSIRRAWRCGPRASAALGTSMLSTPTPARAIARSLPGFSRHSAVISGCERTMQASNSRIQLTTIRAMQPRPRLMSDLRVHATDGRDMTLAGCAVACARANIRRDGDGFVYGSPGRTPATGHRRRGPARTHPARAAPDAISASISVSPKPTSDKISRVCSPMPGAGPRIAEGVLPNSAAGVG</sequence>
<feature type="compositionally biased region" description="Basic residues" evidence="1">
    <location>
        <begin position="155"/>
        <end position="166"/>
    </location>
</feature>
<proteinExistence type="predicted"/>
<dbReference type="EMBL" id="FCON02000030">
    <property type="protein sequence ID" value="SAL61182.1"/>
    <property type="molecule type" value="Genomic_DNA"/>
</dbReference>